<dbReference type="GO" id="GO:0060070">
    <property type="term" value="P:canonical Wnt signaling pathway"/>
    <property type="evidence" value="ECO:0007669"/>
    <property type="project" value="TreeGrafter"/>
</dbReference>
<comment type="subunit">
    <text evidence="14">Interacts with MYOC.</text>
</comment>
<accession>A0A2U3Z7R9</accession>
<dbReference type="InterPro" id="IPR015526">
    <property type="entry name" value="Frizzled/SFRP"/>
</dbReference>
<dbReference type="InterPro" id="IPR018933">
    <property type="entry name" value="Netrin_module_non-TIMP"/>
</dbReference>
<dbReference type="GO" id="GO:0090090">
    <property type="term" value="P:negative regulation of canonical Wnt signaling pathway"/>
    <property type="evidence" value="ECO:0007669"/>
    <property type="project" value="UniProtKB-ARBA"/>
</dbReference>
<dbReference type="CDD" id="cd03581">
    <property type="entry name" value="NTR_Sfrp3_like"/>
    <property type="match status" value="1"/>
</dbReference>
<dbReference type="RefSeq" id="XP_006752057.1">
    <property type="nucleotide sequence ID" value="XM_006751994.2"/>
</dbReference>
<evidence type="ECO:0000256" key="1">
    <source>
        <dbReference type="ARBA" id="ARBA00004613"/>
    </source>
</evidence>
<feature type="disulfide bond" evidence="15">
    <location>
        <begin position="112"/>
        <end position="136"/>
    </location>
</feature>
<dbReference type="InterPro" id="IPR041759">
    <property type="entry name" value="SFRP3_CRD"/>
</dbReference>
<evidence type="ECO:0000256" key="7">
    <source>
        <dbReference type="ARBA" id="ARBA00022729"/>
    </source>
</evidence>
<dbReference type="PROSITE" id="PS50038">
    <property type="entry name" value="FZ"/>
    <property type="match status" value="1"/>
</dbReference>
<evidence type="ECO:0000256" key="4">
    <source>
        <dbReference type="ARBA" id="ARBA00022473"/>
    </source>
</evidence>
<evidence type="ECO:0000256" key="12">
    <source>
        <dbReference type="ARBA" id="ARBA00029575"/>
    </source>
</evidence>
<dbReference type="GO" id="GO:0005737">
    <property type="term" value="C:cytoplasm"/>
    <property type="evidence" value="ECO:0007669"/>
    <property type="project" value="TreeGrafter"/>
</dbReference>
<dbReference type="SUPFAM" id="SSF63501">
    <property type="entry name" value="Frizzled cysteine-rich domain"/>
    <property type="match status" value="1"/>
</dbReference>
<dbReference type="InterPro" id="IPR035813">
    <property type="entry name" value="NTR_Sfrp3"/>
</dbReference>
<proteinExistence type="inferred from homology"/>
<keyword evidence="10" id="KW-0325">Glycoprotein</keyword>
<dbReference type="SMART" id="SM00643">
    <property type="entry name" value="C345C"/>
    <property type="match status" value="1"/>
</dbReference>
<keyword evidence="9 15" id="KW-1015">Disulfide bond</keyword>
<evidence type="ECO:0000256" key="17">
    <source>
        <dbReference type="SAM" id="SignalP"/>
    </source>
</evidence>
<name>A0A2U3Z7R9_LEPWE</name>
<evidence type="ECO:0000313" key="21">
    <source>
        <dbReference type="RefSeq" id="XP_006752057.1"/>
    </source>
</evidence>
<evidence type="ECO:0000256" key="15">
    <source>
        <dbReference type="PROSITE-ProRule" id="PRU00090"/>
    </source>
</evidence>
<dbReference type="FunFam" id="2.40.50.120:FF:000010">
    <property type="entry name" value="secreted frizzled-related protein 3"/>
    <property type="match status" value="1"/>
</dbReference>
<dbReference type="Pfam" id="PF01392">
    <property type="entry name" value="Fz"/>
    <property type="match status" value="1"/>
</dbReference>
<dbReference type="Gene3D" id="2.40.50.120">
    <property type="match status" value="1"/>
</dbReference>
<dbReference type="GO" id="GO:0048731">
    <property type="term" value="P:system development"/>
    <property type="evidence" value="ECO:0007669"/>
    <property type="project" value="UniProtKB-ARBA"/>
</dbReference>
<evidence type="ECO:0000256" key="16">
    <source>
        <dbReference type="SAM" id="MobiDB-lite"/>
    </source>
</evidence>
<feature type="domain" description="NTR" evidence="19">
    <location>
        <begin position="147"/>
        <end position="279"/>
    </location>
</feature>
<keyword evidence="6" id="KW-0879">Wnt signaling pathway</keyword>
<organism evidence="20 21">
    <name type="scientific">Leptonychotes weddellii</name>
    <name type="common">Weddell seal</name>
    <name type="synonym">Otaria weddellii</name>
    <dbReference type="NCBI Taxonomy" id="9713"/>
    <lineage>
        <taxon>Eukaryota</taxon>
        <taxon>Metazoa</taxon>
        <taxon>Chordata</taxon>
        <taxon>Craniata</taxon>
        <taxon>Vertebrata</taxon>
        <taxon>Euteleostomi</taxon>
        <taxon>Mammalia</taxon>
        <taxon>Eutheria</taxon>
        <taxon>Laurasiatheria</taxon>
        <taxon>Carnivora</taxon>
        <taxon>Caniformia</taxon>
        <taxon>Pinnipedia</taxon>
        <taxon>Phocidae</taxon>
        <taxon>Monachinae</taxon>
        <taxon>Lobodontini</taxon>
        <taxon>Leptonychotes</taxon>
    </lineage>
</organism>
<evidence type="ECO:0000313" key="20">
    <source>
        <dbReference type="Proteomes" id="UP000245341"/>
    </source>
</evidence>
<dbReference type="STRING" id="9713.A0A2U3Z7R9"/>
<dbReference type="PROSITE" id="PS50189">
    <property type="entry name" value="NTR"/>
    <property type="match status" value="1"/>
</dbReference>
<dbReference type="SUPFAM" id="SSF50242">
    <property type="entry name" value="TIMP-like"/>
    <property type="match status" value="1"/>
</dbReference>
<dbReference type="InterPro" id="IPR036790">
    <property type="entry name" value="Frizzled_dom_sf"/>
</dbReference>
<feature type="compositionally biased region" description="Polar residues" evidence="16">
    <location>
        <begin position="296"/>
        <end position="306"/>
    </location>
</feature>
<evidence type="ECO:0000256" key="6">
    <source>
        <dbReference type="ARBA" id="ARBA00022687"/>
    </source>
</evidence>
<evidence type="ECO:0000256" key="11">
    <source>
        <dbReference type="ARBA" id="ARBA00025169"/>
    </source>
</evidence>
<evidence type="ECO:0000256" key="5">
    <source>
        <dbReference type="ARBA" id="ARBA00022525"/>
    </source>
</evidence>
<keyword evidence="4" id="KW-0217">Developmental protein</keyword>
<comment type="subcellular location">
    <subcellularLocation>
        <location evidence="1">Secreted</location>
    </subcellularLocation>
</comment>
<dbReference type="InterPro" id="IPR001134">
    <property type="entry name" value="Netrin_domain"/>
</dbReference>
<keyword evidence="7 17" id="KW-0732">Signal</keyword>
<protein>
    <recommendedName>
        <fullName evidence="3">Secreted frizzled-related protein 3</fullName>
    </recommendedName>
    <alternativeName>
        <fullName evidence="13">Frizzled-related protein 1</fullName>
    </alternativeName>
    <alternativeName>
        <fullName evidence="12">FrzB-1</fullName>
    </alternativeName>
</protein>
<dbReference type="CDD" id="cd07441">
    <property type="entry name" value="CRD_SFRP3"/>
    <property type="match status" value="1"/>
</dbReference>
<evidence type="ECO:0000256" key="10">
    <source>
        <dbReference type="ARBA" id="ARBA00023180"/>
    </source>
</evidence>
<comment type="function">
    <text evidence="11">Soluble frizzled-related proteins (sFRPS) function as modulators of Wnt signaling through direct interaction with Wnts. They have a role in regulating cell growth and differentiation in specific cell types. SFRP3/FRZB appears to be involved in limb skeletogenesis. Antagonist of Wnt8 signaling. Regulates chondrocyte maturation and long bone development.</text>
</comment>
<sequence>MVCGSPGGMLLLWAGLLALAALCLPSVPGARAAACEPVRIPLCKSLPWNMTKMPNHLHHSTQANAILAIEQFEGLLGTHCSPDLLFFLCAMYAPICTIDFQHEPIKPCKSVCERARQGCEPILIKYRHSWPESLACEELPVYDRGVCISPEAIVTADGADFPMDSSNGNCRGASSVYPVIRAKVKEVKTKCHDVTVVVEVKEILKSSLVNIPRDTINLYTSSGCLCPPLNVNEEYIIMGYEDEERSRLLLVEGSIAEKWKDRLGKKVKRWDMKLRHLGLNKSDSSHSDSTQSQKSGRNSSPRQARN</sequence>
<dbReference type="GO" id="GO:0030154">
    <property type="term" value="P:cell differentiation"/>
    <property type="evidence" value="ECO:0007669"/>
    <property type="project" value="UniProtKB-KW"/>
</dbReference>
<gene>
    <name evidence="21" type="primary">FRZB</name>
</gene>
<dbReference type="KEGG" id="lww:102735853"/>
<evidence type="ECO:0000259" key="18">
    <source>
        <dbReference type="PROSITE" id="PS50038"/>
    </source>
</evidence>
<dbReference type="GO" id="GO:0005615">
    <property type="term" value="C:extracellular space"/>
    <property type="evidence" value="ECO:0007669"/>
    <property type="project" value="TreeGrafter"/>
</dbReference>
<comment type="caution">
    <text evidence="15">Lacks conserved residue(s) required for the propagation of feature annotation.</text>
</comment>
<dbReference type="PANTHER" id="PTHR11309">
    <property type="entry name" value="FRIZZLED"/>
    <property type="match status" value="1"/>
</dbReference>
<evidence type="ECO:0000256" key="3">
    <source>
        <dbReference type="ARBA" id="ARBA00020513"/>
    </source>
</evidence>
<dbReference type="OrthoDB" id="5946121at2759"/>
<dbReference type="PANTHER" id="PTHR11309:SF97">
    <property type="entry name" value="SECRETED FRIZZLED-RELATED PROTEIN 3"/>
    <property type="match status" value="1"/>
</dbReference>
<evidence type="ECO:0000256" key="14">
    <source>
        <dbReference type="ARBA" id="ARBA00063703"/>
    </source>
</evidence>
<evidence type="ECO:0000256" key="2">
    <source>
        <dbReference type="ARBA" id="ARBA00010054"/>
    </source>
</evidence>
<feature type="chain" id="PRO_5015619629" description="Secreted frizzled-related protein 3" evidence="17">
    <location>
        <begin position="33"/>
        <end position="306"/>
    </location>
</feature>
<dbReference type="Gene3D" id="1.10.2000.10">
    <property type="entry name" value="Frizzled cysteine-rich domain"/>
    <property type="match status" value="1"/>
</dbReference>
<dbReference type="InterPro" id="IPR020067">
    <property type="entry name" value="Frizzled_dom"/>
</dbReference>
<dbReference type="GO" id="GO:0017147">
    <property type="term" value="F:Wnt-protein binding"/>
    <property type="evidence" value="ECO:0007669"/>
    <property type="project" value="TreeGrafter"/>
</dbReference>
<evidence type="ECO:0000259" key="19">
    <source>
        <dbReference type="PROSITE" id="PS50189"/>
    </source>
</evidence>
<comment type="similarity">
    <text evidence="2">Belongs to the secreted frizzled-related protein (sFRP) family.</text>
</comment>
<evidence type="ECO:0000256" key="9">
    <source>
        <dbReference type="ARBA" id="ARBA00023157"/>
    </source>
</evidence>
<dbReference type="AlphaFoldDB" id="A0A2U3Z7R9"/>
<evidence type="ECO:0000256" key="13">
    <source>
        <dbReference type="ARBA" id="ARBA00031515"/>
    </source>
</evidence>
<dbReference type="FunFam" id="1.10.2000.10:FF:000005">
    <property type="entry name" value="secreted frizzled-related protein 4"/>
    <property type="match status" value="1"/>
</dbReference>
<feature type="domain" description="FZ" evidence="18">
    <location>
        <begin position="30"/>
        <end position="150"/>
    </location>
</feature>
<feature type="disulfide bond" evidence="15">
    <location>
        <begin position="43"/>
        <end position="89"/>
    </location>
</feature>
<keyword evidence="8" id="KW-0221">Differentiation</keyword>
<reference evidence="21" key="1">
    <citation type="submission" date="2025-08" db="UniProtKB">
        <authorList>
            <consortium name="RefSeq"/>
        </authorList>
    </citation>
    <scope>IDENTIFICATION</scope>
    <source>
        <tissue evidence="21">Liver</tissue>
    </source>
</reference>
<feature type="disulfide bond" evidence="15">
    <location>
        <begin position="35"/>
        <end position="96"/>
    </location>
</feature>
<dbReference type="InterPro" id="IPR008993">
    <property type="entry name" value="TIMP-like_OB-fold"/>
</dbReference>
<feature type="signal peptide" evidence="17">
    <location>
        <begin position="1"/>
        <end position="32"/>
    </location>
</feature>
<dbReference type="CTD" id="2487"/>
<evidence type="ECO:0000256" key="8">
    <source>
        <dbReference type="ARBA" id="ARBA00022782"/>
    </source>
</evidence>
<feature type="region of interest" description="Disordered" evidence="16">
    <location>
        <begin position="279"/>
        <end position="306"/>
    </location>
</feature>
<dbReference type="Pfam" id="PF01759">
    <property type="entry name" value="NTR"/>
    <property type="match status" value="1"/>
</dbReference>
<dbReference type="GO" id="GO:0035567">
    <property type="term" value="P:non-canonical Wnt signaling pathway"/>
    <property type="evidence" value="ECO:0007669"/>
    <property type="project" value="TreeGrafter"/>
</dbReference>
<keyword evidence="5" id="KW-0964">Secreted</keyword>
<dbReference type="GO" id="GO:0045595">
    <property type="term" value="P:regulation of cell differentiation"/>
    <property type="evidence" value="ECO:0007669"/>
    <property type="project" value="UniProtKB-ARBA"/>
</dbReference>
<dbReference type="Proteomes" id="UP000245341">
    <property type="component" value="Unplaced"/>
</dbReference>
<keyword evidence="20" id="KW-1185">Reference proteome</keyword>
<dbReference type="GeneID" id="102735853"/>
<dbReference type="SMART" id="SM00063">
    <property type="entry name" value="FRI"/>
    <property type="match status" value="1"/>
</dbReference>